<dbReference type="PANTHER" id="PTHR48078">
    <property type="entry name" value="THREONINE DEHYDRATASE, MITOCHONDRIAL-RELATED"/>
    <property type="match status" value="1"/>
</dbReference>
<dbReference type="SUPFAM" id="SSF53686">
    <property type="entry name" value="Tryptophan synthase beta subunit-like PLP-dependent enzymes"/>
    <property type="match status" value="1"/>
</dbReference>
<keyword evidence="6" id="KW-1185">Reference proteome</keyword>
<dbReference type="InterPro" id="IPR036052">
    <property type="entry name" value="TrpB-like_PALP_sf"/>
</dbReference>
<dbReference type="Pfam" id="PF00291">
    <property type="entry name" value="PALP"/>
    <property type="match status" value="1"/>
</dbReference>
<evidence type="ECO:0000313" key="5">
    <source>
        <dbReference type="EMBL" id="MBA8807692.1"/>
    </source>
</evidence>
<dbReference type="PANTHER" id="PTHR48078:SF6">
    <property type="entry name" value="L-THREONINE DEHYDRATASE CATABOLIC TDCB"/>
    <property type="match status" value="1"/>
</dbReference>
<name>A0A7W3J7E8_9MICO</name>
<evidence type="ECO:0000256" key="3">
    <source>
        <dbReference type="ARBA" id="ARBA00023239"/>
    </source>
</evidence>
<gene>
    <name evidence="5" type="ORF">FHX71_001634</name>
</gene>
<dbReference type="GO" id="GO:0003941">
    <property type="term" value="F:L-serine ammonia-lyase activity"/>
    <property type="evidence" value="ECO:0007669"/>
    <property type="project" value="TreeGrafter"/>
</dbReference>
<proteinExistence type="predicted"/>
<sequence>MTTPGSTEWDRRIADAAVVVGGHLAPTPLVPITLDGFAAPTYLKLETLQPTGSFKVRGALAAVAASAADGRRVVTASAGNHGLGIAYAATRMGARATVVVPQTASPAKVEALRRFDIDLRLIGDGYDGAESAAQKIAYEDGARYISAYTDPDVIAGQATVVREIADALPGPAQIVVPVGGGGLVSGTVLGVPDRYRVLGVESAASLAVSASMAAGRIVQVPVGSTIADGLAGNIAPDTLAPSILTAAGVDVIAADELAIERAVTALAIDHGIVCEGSGAVGIAAAMNALMPTDLPTVFVITGRNITGPRLAALLVP</sequence>
<feature type="domain" description="Tryptophan synthase beta chain-like PALP" evidence="4">
    <location>
        <begin position="23"/>
        <end position="302"/>
    </location>
</feature>
<evidence type="ECO:0000256" key="2">
    <source>
        <dbReference type="ARBA" id="ARBA00022898"/>
    </source>
</evidence>
<dbReference type="GO" id="GO:0004794">
    <property type="term" value="F:threonine deaminase activity"/>
    <property type="evidence" value="ECO:0007669"/>
    <property type="project" value="UniProtKB-EC"/>
</dbReference>
<accession>A0A7W3J7E8</accession>
<dbReference type="GO" id="GO:0006565">
    <property type="term" value="P:L-serine catabolic process"/>
    <property type="evidence" value="ECO:0007669"/>
    <property type="project" value="TreeGrafter"/>
</dbReference>
<comment type="cofactor">
    <cofactor evidence="1">
        <name>pyridoxal 5'-phosphate</name>
        <dbReference type="ChEBI" id="CHEBI:597326"/>
    </cofactor>
</comment>
<comment type="caution">
    <text evidence="5">The sequence shown here is derived from an EMBL/GenBank/DDBJ whole genome shotgun (WGS) entry which is preliminary data.</text>
</comment>
<organism evidence="5 6">
    <name type="scientific">Promicromonospora sukumoe</name>
    <dbReference type="NCBI Taxonomy" id="88382"/>
    <lineage>
        <taxon>Bacteria</taxon>
        <taxon>Bacillati</taxon>
        <taxon>Actinomycetota</taxon>
        <taxon>Actinomycetes</taxon>
        <taxon>Micrococcales</taxon>
        <taxon>Promicromonosporaceae</taxon>
        <taxon>Promicromonospora</taxon>
    </lineage>
</organism>
<dbReference type="AlphaFoldDB" id="A0A7W3J7E8"/>
<reference evidence="5 6" key="1">
    <citation type="submission" date="2020-07" db="EMBL/GenBank/DDBJ databases">
        <title>Sequencing the genomes of 1000 actinobacteria strains.</title>
        <authorList>
            <person name="Klenk H.-P."/>
        </authorList>
    </citation>
    <scope>NUCLEOTIDE SEQUENCE [LARGE SCALE GENOMIC DNA]</scope>
    <source>
        <strain evidence="5 6">DSM 44121</strain>
    </source>
</reference>
<dbReference type="RefSeq" id="WP_182615224.1">
    <property type="nucleotide sequence ID" value="NZ_BAAATF010000007.1"/>
</dbReference>
<keyword evidence="3 5" id="KW-0456">Lyase</keyword>
<dbReference type="EMBL" id="JACGWV010000001">
    <property type="protein sequence ID" value="MBA8807692.1"/>
    <property type="molecule type" value="Genomic_DNA"/>
</dbReference>
<dbReference type="GO" id="GO:0006567">
    <property type="term" value="P:L-threonine catabolic process"/>
    <property type="evidence" value="ECO:0007669"/>
    <property type="project" value="TreeGrafter"/>
</dbReference>
<dbReference type="InterPro" id="IPR001926">
    <property type="entry name" value="TrpB-like_PALP"/>
</dbReference>
<dbReference type="GO" id="GO:0009097">
    <property type="term" value="P:isoleucine biosynthetic process"/>
    <property type="evidence" value="ECO:0007669"/>
    <property type="project" value="TreeGrafter"/>
</dbReference>
<dbReference type="Gene3D" id="3.40.50.1100">
    <property type="match status" value="2"/>
</dbReference>
<dbReference type="EC" id="4.3.1.19" evidence="5"/>
<evidence type="ECO:0000256" key="1">
    <source>
        <dbReference type="ARBA" id="ARBA00001933"/>
    </source>
</evidence>
<keyword evidence="2" id="KW-0663">Pyridoxal phosphate</keyword>
<evidence type="ECO:0000313" key="6">
    <source>
        <dbReference type="Proteomes" id="UP000540568"/>
    </source>
</evidence>
<protein>
    <submittedName>
        <fullName evidence="5">Threonine dehydratase</fullName>
        <ecNumber evidence="5">4.3.1.19</ecNumber>
    </submittedName>
</protein>
<dbReference type="InterPro" id="IPR050147">
    <property type="entry name" value="Ser/Thr_Dehydratase"/>
</dbReference>
<evidence type="ECO:0000259" key="4">
    <source>
        <dbReference type="Pfam" id="PF00291"/>
    </source>
</evidence>
<dbReference type="Proteomes" id="UP000540568">
    <property type="component" value="Unassembled WGS sequence"/>
</dbReference>